<evidence type="ECO:0000313" key="2">
    <source>
        <dbReference type="EMBL" id="GGR24375.1"/>
    </source>
</evidence>
<dbReference type="SUPFAM" id="SSF51338">
    <property type="entry name" value="Composite domain of metallo-dependent hydrolases"/>
    <property type="match status" value="1"/>
</dbReference>
<dbReference type="PANTHER" id="PTHR22642:SF2">
    <property type="entry name" value="PROTEIN LONG AFTER FAR-RED 3"/>
    <property type="match status" value="1"/>
</dbReference>
<gene>
    <name evidence="2" type="ORF">GCM10008957_40080</name>
</gene>
<dbReference type="CDD" id="cd01300">
    <property type="entry name" value="YtcJ_like"/>
    <property type="match status" value="1"/>
</dbReference>
<dbReference type="PANTHER" id="PTHR22642">
    <property type="entry name" value="IMIDAZOLONEPROPIONASE"/>
    <property type="match status" value="1"/>
</dbReference>
<dbReference type="Proteomes" id="UP000603865">
    <property type="component" value="Unassembled WGS sequence"/>
</dbReference>
<dbReference type="Pfam" id="PF07969">
    <property type="entry name" value="Amidohydro_3"/>
    <property type="match status" value="1"/>
</dbReference>
<dbReference type="Gene3D" id="3.10.310.70">
    <property type="match status" value="1"/>
</dbReference>
<reference evidence="2" key="1">
    <citation type="journal article" date="2014" name="Int. J. Syst. Evol. Microbiol.">
        <title>Complete genome sequence of Corynebacterium casei LMG S-19264T (=DSM 44701T), isolated from a smear-ripened cheese.</title>
        <authorList>
            <consortium name="US DOE Joint Genome Institute (JGI-PGF)"/>
            <person name="Walter F."/>
            <person name="Albersmeier A."/>
            <person name="Kalinowski J."/>
            <person name="Ruckert C."/>
        </authorList>
    </citation>
    <scope>NUCLEOTIDE SEQUENCE</scope>
    <source>
        <strain evidence="2">JCM 31311</strain>
    </source>
</reference>
<dbReference type="RefSeq" id="WP_189092275.1">
    <property type="nucleotide sequence ID" value="NZ_BMQL01000033.1"/>
</dbReference>
<comment type="caution">
    <text evidence="2">The sequence shown here is derived from an EMBL/GenBank/DDBJ whole genome shotgun (WGS) entry which is preliminary data.</text>
</comment>
<reference evidence="2" key="2">
    <citation type="submission" date="2020-09" db="EMBL/GenBank/DDBJ databases">
        <authorList>
            <person name="Sun Q."/>
            <person name="Ohkuma M."/>
        </authorList>
    </citation>
    <scope>NUCLEOTIDE SEQUENCE</scope>
    <source>
        <strain evidence="2">JCM 31311</strain>
    </source>
</reference>
<dbReference type="InterPro" id="IPR032466">
    <property type="entry name" value="Metal_Hydrolase"/>
</dbReference>
<proteinExistence type="predicted"/>
<dbReference type="InterPro" id="IPR013108">
    <property type="entry name" value="Amidohydro_3"/>
</dbReference>
<protein>
    <submittedName>
        <fullName evidence="2">Amidohydrolase</fullName>
    </submittedName>
</protein>
<dbReference type="AlphaFoldDB" id="A0A918FDE7"/>
<dbReference type="Gene3D" id="2.30.40.10">
    <property type="entry name" value="Urease, subunit C, domain 1"/>
    <property type="match status" value="1"/>
</dbReference>
<evidence type="ECO:0000259" key="1">
    <source>
        <dbReference type="Pfam" id="PF07969"/>
    </source>
</evidence>
<dbReference type="SUPFAM" id="SSF51556">
    <property type="entry name" value="Metallo-dependent hydrolases"/>
    <property type="match status" value="1"/>
</dbReference>
<evidence type="ECO:0000313" key="3">
    <source>
        <dbReference type="Proteomes" id="UP000603865"/>
    </source>
</evidence>
<name>A0A918FDE7_9DEIO</name>
<dbReference type="InterPro" id="IPR011059">
    <property type="entry name" value="Metal-dep_hydrolase_composite"/>
</dbReference>
<dbReference type="Gene3D" id="3.20.20.140">
    <property type="entry name" value="Metal-dependent hydrolases"/>
    <property type="match status" value="1"/>
</dbReference>
<dbReference type="EMBL" id="BMQL01000033">
    <property type="protein sequence ID" value="GGR24375.1"/>
    <property type="molecule type" value="Genomic_DNA"/>
</dbReference>
<accession>A0A918FDE7</accession>
<dbReference type="GO" id="GO:0016810">
    <property type="term" value="F:hydrolase activity, acting on carbon-nitrogen (but not peptide) bonds"/>
    <property type="evidence" value="ECO:0007669"/>
    <property type="project" value="InterPro"/>
</dbReference>
<organism evidence="2 3">
    <name type="scientific">Deinococcus ruber</name>
    <dbReference type="NCBI Taxonomy" id="1848197"/>
    <lineage>
        <taxon>Bacteria</taxon>
        <taxon>Thermotogati</taxon>
        <taxon>Deinococcota</taxon>
        <taxon>Deinococci</taxon>
        <taxon>Deinococcales</taxon>
        <taxon>Deinococcaceae</taxon>
        <taxon>Deinococcus</taxon>
    </lineage>
</organism>
<dbReference type="InterPro" id="IPR033932">
    <property type="entry name" value="YtcJ-like"/>
</dbReference>
<sequence>MSESSPTADLTLILARTLTLNERMPQAEAVLVGAGRVLAVGSREELHALAPRATLLDHRDSLLTPGLTDAHIHLVGYGFSLGQLNLHGCGSVSEVQRRLAERAAATPAGEWVRGGGFLLSELGLTDFPDAALLDAVSPLHPVLLYSRDLHMGWANSAALERAGIHAATPDPEGGRIVRRPDGQPSGILLENAADLLASHIPAPSKAETLAAARRGADDLAARGYVGAHTMAFEGPEAPHALATLAARGELPLRIWACLPHDRLPLARQLGLGPGSGGLFEFGGVKFFADGALGSRTALLHAPGFADGSGTGIALDSPELIRELGREALALALIPVTHAIGDRANTEVLDAYDTLRDLAAQKGLRLRVEHAQHLRPQDIARFSGLTVSAQPIHLQADGAMIRRLLPHLENGSYAFAALKQAGALLAFGSDAPVAPPDVQASFAAATTRMADDGIPLAPHEALSATDVLHAFTRGPALAVGWKDEGIIAAGARSAFTLWDELGGNCRALVFKDSEA</sequence>
<feature type="domain" description="Amidohydrolase 3" evidence="1">
    <location>
        <begin position="59"/>
        <end position="498"/>
    </location>
</feature>
<keyword evidence="3" id="KW-1185">Reference proteome</keyword>